<dbReference type="PANTHER" id="PTHR10884">
    <property type="entry name" value="NADH DEHYDROGENASE UBIQUINONE IRON-SULFUR PROTEIN 3"/>
    <property type="match status" value="1"/>
</dbReference>
<dbReference type="GO" id="GO:0008137">
    <property type="term" value="F:NADH dehydrogenase (ubiquinone) activity"/>
    <property type="evidence" value="ECO:0007669"/>
    <property type="project" value="InterPro"/>
</dbReference>
<evidence type="ECO:0000259" key="4">
    <source>
        <dbReference type="Pfam" id="PF00329"/>
    </source>
</evidence>
<name>A0A650DE91_TETRO</name>
<evidence type="ECO:0000313" key="6">
    <source>
        <dbReference type="EMBL" id="QGS65276.1"/>
    </source>
</evidence>
<dbReference type="InterPro" id="IPR037232">
    <property type="entry name" value="NADH_quin_OxRdtase_su_C/D-like"/>
</dbReference>
<proteinExistence type="inferred from homology"/>
<keyword evidence="2 3" id="KW-0813">Transport</keyword>
<keyword evidence="3" id="KW-1278">Translocase</keyword>
<keyword evidence="3" id="KW-0520">NAD</keyword>
<evidence type="ECO:0000256" key="2">
    <source>
        <dbReference type="ARBA" id="ARBA00022448"/>
    </source>
</evidence>
<reference evidence="6" key="2">
    <citation type="submission" date="2019-06" db="EMBL/GenBank/DDBJ databases">
        <title>Mitochondrial genome of Tetrahymena rostrata TRAUS.</title>
        <authorList>
            <person name="Watt A.E."/>
            <person name="Billman-Jacobe H."/>
            <person name="Young N.D."/>
        </authorList>
    </citation>
    <scope>NUCLEOTIDE SEQUENCE</scope>
    <source>
        <strain evidence="6">TRAUS</strain>
    </source>
</reference>
<dbReference type="Gene3D" id="3.30.460.80">
    <property type="entry name" value="NADH:ubiquinone oxidoreductase, 30kDa subunit"/>
    <property type="match status" value="1"/>
</dbReference>
<dbReference type="Pfam" id="PF00329">
    <property type="entry name" value="Complex1_30kDa"/>
    <property type="match status" value="1"/>
</dbReference>
<dbReference type="PROSITE" id="PS00542">
    <property type="entry name" value="COMPLEX1_30K"/>
    <property type="match status" value="1"/>
</dbReference>
<dbReference type="GO" id="GO:0016651">
    <property type="term" value="F:oxidoreductase activity, acting on NAD(P)H"/>
    <property type="evidence" value="ECO:0007669"/>
    <property type="project" value="InterPro"/>
</dbReference>
<accession>A0A650DE91</accession>
<keyword evidence="6" id="KW-0496">Mitochondrion</keyword>
<dbReference type="PANTHER" id="PTHR10884:SF14">
    <property type="entry name" value="NADH DEHYDROGENASE [UBIQUINONE] IRON-SULFUR PROTEIN 3, MITOCHONDRIAL"/>
    <property type="match status" value="1"/>
</dbReference>
<dbReference type="EMBL" id="MN025427">
    <property type="protein sequence ID" value="QGS65276.1"/>
    <property type="molecule type" value="Genomic_DNA"/>
</dbReference>
<feature type="domain" description="NADH:ubiquinone oxidoreductase 30kDa subunit" evidence="4">
    <location>
        <begin position="72"/>
        <end position="176"/>
    </location>
</feature>
<comment type="similarity">
    <text evidence="1 3">Belongs to the complex I 30 kDa subunit family.</text>
</comment>
<evidence type="ECO:0000313" key="5">
    <source>
        <dbReference type="EMBL" id="QBI37898.1"/>
    </source>
</evidence>
<evidence type="ECO:0000256" key="3">
    <source>
        <dbReference type="RuleBase" id="RU003456"/>
    </source>
</evidence>
<dbReference type="InterPro" id="IPR001268">
    <property type="entry name" value="NADH_UbQ_OxRdtase_30kDa_su"/>
</dbReference>
<sequence>MINKYMQPIQIFIVFEKLNSKIWTSKKLNSNHSVILIPSNWFYSINLFLKKELLFSNITLIENSAIDTTHYNQETKFNSISVNSIENYFFKNKLLIFYNYYNYFLKNKLTIFLIINSFYKNIDSVDRIFPNANWLERETSEMYGINYRWKIDTRKLLLEYSKIENPMLKEFQSEGTQDVFYNIFENQVVILKNETVEL</sequence>
<protein>
    <submittedName>
        <fullName evidence="6">NADH dehydrogenase subunit 9</fullName>
    </submittedName>
</protein>
<dbReference type="AlphaFoldDB" id="A0A650DE91"/>
<reference evidence="5" key="1">
    <citation type="submission" date="2018-01" db="EMBL/GenBank/DDBJ databases">
        <title>Mitochondrial genome sequences of Tetrahymena rostrata.</title>
        <authorList>
            <person name="Billman-Jacobe H."/>
            <person name="Young N."/>
        </authorList>
    </citation>
    <scope>NUCLEOTIDE SEQUENCE</scope>
    <source>
        <strain evidence="5">TRAUS</strain>
    </source>
</reference>
<dbReference type="InterPro" id="IPR020396">
    <property type="entry name" value="NADH_UbQ_OxRdtase_CS"/>
</dbReference>
<evidence type="ECO:0000256" key="1">
    <source>
        <dbReference type="ARBA" id="ARBA00007569"/>
    </source>
</evidence>
<dbReference type="EMBL" id="MG744346">
    <property type="protein sequence ID" value="QBI37898.1"/>
    <property type="molecule type" value="Genomic_DNA"/>
</dbReference>
<organism evidence="6">
    <name type="scientific">Tetrahymena rostrata</name>
    <dbReference type="NCBI Taxonomy" id="5909"/>
    <lineage>
        <taxon>Eukaryota</taxon>
        <taxon>Sar</taxon>
        <taxon>Alveolata</taxon>
        <taxon>Ciliophora</taxon>
        <taxon>Intramacronucleata</taxon>
        <taxon>Oligohymenophorea</taxon>
        <taxon>Hymenostomatida</taxon>
        <taxon>Tetrahymenina</taxon>
        <taxon>Tetrahymenidae</taxon>
        <taxon>Tetrahymena</taxon>
    </lineage>
</organism>
<dbReference type="SUPFAM" id="SSF143243">
    <property type="entry name" value="Nqo5-like"/>
    <property type="match status" value="1"/>
</dbReference>
<gene>
    <name evidence="6" type="primary">nad9</name>
</gene>
<geneLocation type="mitochondrion" evidence="6"/>